<dbReference type="GO" id="GO:0006412">
    <property type="term" value="P:translation"/>
    <property type="evidence" value="ECO:0007669"/>
    <property type="project" value="UniProtKB-KW"/>
</dbReference>
<sequence length="200" mass="21728">MVSQHRPSLFKSLHLAGTERLYTPERGPIATQCSGCGLTCLSQGTGAEHKMGWAFGLGLERLAMVLYGIPDIRLFWSEDERFLKQFYLPDIDEAVTFQVPHSESGSGKPHTPKAAAPTAHSAAPSLSGTLPLLESQYLFLRLHHPTAMPPHPNTTLHSLVMSSSSLRLPSSDISLKHDSVSIIHLSPPTTPHAPPPHPPL</sequence>
<evidence type="ECO:0000256" key="2">
    <source>
        <dbReference type="ARBA" id="ARBA00022741"/>
    </source>
</evidence>
<gene>
    <name evidence="8" type="ORF">JZ751_000908</name>
</gene>
<name>A0A8T2PXN1_9TELE</name>
<evidence type="ECO:0000259" key="7">
    <source>
        <dbReference type="Pfam" id="PF01409"/>
    </source>
</evidence>
<keyword evidence="5" id="KW-0030">Aminoacyl-tRNA synthetase</keyword>
<keyword evidence="2" id="KW-0547">Nucleotide-binding</keyword>
<dbReference type="OrthoDB" id="4457at2759"/>
<dbReference type="EMBL" id="JAFBMS010000001">
    <property type="protein sequence ID" value="KAG9356064.1"/>
    <property type="molecule type" value="Genomic_DNA"/>
</dbReference>
<evidence type="ECO:0000313" key="8">
    <source>
        <dbReference type="EMBL" id="KAG9356064.1"/>
    </source>
</evidence>
<evidence type="ECO:0000256" key="3">
    <source>
        <dbReference type="ARBA" id="ARBA00022840"/>
    </source>
</evidence>
<dbReference type="GO" id="GO:0043039">
    <property type="term" value="P:tRNA aminoacylation"/>
    <property type="evidence" value="ECO:0007669"/>
    <property type="project" value="InterPro"/>
</dbReference>
<dbReference type="Proteomes" id="UP000824540">
    <property type="component" value="Unassembled WGS sequence"/>
</dbReference>
<keyword evidence="4" id="KW-0648">Protein biosynthesis</keyword>
<feature type="compositionally biased region" description="Low complexity" evidence="6">
    <location>
        <begin position="108"/>
        <end position="122"/>
    </location>
</feature>
<dbReference type="GO" id="GO:0000049">
    <property type="term" value="F:tRNA binding"/>
    <property type="evidence" value="ECO:0007669"/>
    <property type="project" value="InterPro"/>
</dbReference>
<dbReference type="AlphaFoldDB" id="A0A8T2PXN1"/>
<organism evidence="8 9">
    <name type="scientific">Albula glossodonta</name>
    <name type="common">roundjaw bonefish</name>
    <dbReference type="NCBI Taxonomy" id="121402"/>
    <lineage>
        <taxon>Eukaryota</taxon>
        <taxon>Metazoa</taxon>
        <taxon>Chordata</taxon>
        <taxon>Craniata</taxon>
        <taxon>Vertebrata</taxon>
        <taxon>Euteleostomi</taxon>
        <taxon>Actinopterygii</taxon>
        <taxon>Neopterygii</taxon>
        <taxon>Teleostei</taxon>
        <taxon>Albuliformes</taxon>
        <taxon>Albulidae</taxon>
        <taxon>Albula</taxon>
    </lineage>
</organism>
<feature type="domain" description="Phenylalanyl-tRNA synthetase" evidence="7">
    <location>
        <begin position="46"/>
        <end position="86"/>
    </location>
</feature>
<evidence type="ECO:0000256" key="5">
    <source>
        <dbReference type="ARBA" id="ARBA00023146"/>
    </source>
</evidence>
<protein>
    <recommendedName>
        <fullName evidence="7">Phenylalanyl-tRNA synthetase domain-containing protein</fullName>
    </recommendedName>
</protein>
<accession>A0A8T2PXN1</accession>
<dbReference type="InterPro" id="IPR002319">
    <property type="entry name" value="Phenylalanyl-tRNA_Synthase"/>
</dbReference>
<evidence type="ECO:0000256" key="4">
    <source>
        <dbReference type="ARBA" id="ARBA00022917"/>
    </source>
</evidence>
<keyword evidence="1" id="KW-0436">Ligase</keyword>
<keyword evidence="9" id="KW-1185">Reference proteome</keyword>
<dbReference type="GO" id="GO:0005524">
    <property type="term" value="F:ATP binding"/>
    <property type="evidence" value="ECO:0007669"/>
    <property type="project" value="UniProtKB-KW"/>
</dbReference>
<dbReference type="InterPro" id="IPR045864">
    <property type="entry name" value="aa-tRNA-synth_II/BPL/LPL"/>
</dbReference>
<evidence type="ECO:0000256" key="1">
    <source>
        <dbReference type="ARBA" id="ARBA00022598"/>
    </source>
</evidence>
<evidence type="ECO:0000256" key="6">
    <source>
        <dbReference type="SAM" id="MobiDB-lite"/>
    </source>
</evidence>
<feature type="region of interest" description="Disordered" evidence="6">
    <location>
        <begin position="99"/>
        <end position="122"/>
    </location>
</feature>
<keyword evidence="3" id="KW-0067">ATP-binding</keyword>
<evidence type="ECO:0000313" key="9">
    <source>
        <dbReference type="Proteomes" id="UP000824540"/>
    </source>
</evidence>
<proteinExistence type="predicted"/>
<reference evidence="8" key="1">
    <citation type="thesis" date="2021" institute="BYU ScholarsArchive" country="Provo, UT, USA">
        <title>Applications of and Algorithms for Genome Assembly and Genomic Analyses with an Emphasis on Marine Teleosts.</title>
        <authorList>
            <person name="Pickett B.D."/>
        </authorList>
    </citation>
    <scope>NUCLEOTIDE SEQUENCE</scope>
    <source>
        <strain evidence="8">HI-2016</strain>
    </source>
</reference>
<dbReference type="SUPFAM" id="SSF55681">
    <property type="entry name" value="Class II aaRS and biotin synthetases"/>
    <property type="match status" value="1"/>
</dbReference>
<dbReference type="Gene3D" id="3.30.930.10">
    <property type="entry name" value="Bira Bifunctional Protein, Domain 2"/>
    <property type="match status" value="1"/>
</dbReference>
<dbReference type="Pfam" id="PF01409">
    <property type="entry name" value="tRNA-synt_2d"/>
    <property type="match status" value="1"/>
</dbReference>
<comment type="caution">
    <text evidence="8">The sequence shown here is derived from an EMBL/GenBank/DDBJ whole genome shotgun (WGS) entry which is preliminary data.</text>
</comment>
<dbReference type="GO" id="GO:0004812">
    <property type="term" value="F:aminoacyl-tRNA ligase activity"/>
    <property type="evidence" value="ECO:0007669"/>
    <property type="project" value="UniProtKB-KW"/>
</dbReference>